<feature type="compositionally biased region" description="Polar residues" evidence="1">
    <location>
        <begin position="1"/>
        <end position="16"/>
    </location>
</feature>
<gene>
    <name evidence="2" type="ORF">CK203_112247</name>
</gene>
<feature type="region of interest" description="Disordered" evidence="1">
    <location>
        <begin position="215"/>
        <end position="242"/>
    </location>
</feature>
<name>A0A438BPB2_VITVI</name>
<feature type="region of interest" description="Disordered" evidence="1">
    <location>
        <begin position="99"/>
        <end position="198"/>
    </location>
</feature>
<feature type="region of interest" description="Disordered" evidence="1">
    <location>
        <begin position="1"/>
        <end position="22"/>
    </location>
</feature>
<reference evidence="2 3" key="1">
    <citation type="journal article" date="2018" name="PLoS Genet.">
        <title>Population sequencing reveals clonal diversity and ancestral inbreeding in the grapevine cultivar Chardonnay.</title>
        <authorList>
            <person name="Roach M.J."/>
            <person name="Johnson D.L."/>
            <person name="Bohlmann J."/>
            <person name="van Vuuren H.J."/>
            <person name="Jones S.J."/>
            <person name="Pretorius I.S."/>
            <person name="Schmidt S.A."/>
            <person name="Borneman A.R."/>
        </authorList>
    </citation>
    <scope>NUCLEOTIDE SEQUENCE [LARGE SCALE GENOMIC DNA]</scope>
    <source>
        <strain evidence="3">cv. Chardonnay</strain>
        <tissue evidence="2">Leaf</tissue>
    </source>
</reference>
<dbReference type="EMBL" id="QGNW01002679">
    <property type="protein sequence ID" value="RVW12804.1"/>
    <property type="molecule type" value="Genomic_DNA"/>
</dbReference>
<feature type="compositionally biased region" description="Pro residues" evidence="1">
    <location>
        <begin position="183"/>
        <end position="192"/>
    </location>
</feature>
<evidence type="ECO:0000313" key="2">
    <source>
        <dbReference type="EMBL" id="RVW12804.1"/>
    </source>
</evidence>
<proteinExistence type="predicted"/>
<dbReference type="Proteomes" id="UP000288805">
    <property type="component" value="Unassembled WGS sequence"/>
</dbReference>
<evidence type="ECO:0000313" key="3">
    <source>
        <dbReference type="Proteomes" id="UP000288805"/>
    </source>
</evidence>
<dbReference type="AlphaFoldDB" id="A0A438BPB2"/>
<accession>A0A438BPB2</accession>
<protein>
    <submittedName>
        <fullName evidence="2">Uncharacterized protein</fullName>
    </submittedName>
</protein>
<evidence type="ECO:0000256" key="1">
    <source>
        <dbReference type="SAM" id="MobiDB-lite"/>
    </source>
</evidence>
<organism evidence="2 3">
    <name type="scientific">Vitis vinifera</name>
    <name type="common">Grape</name>
    <dbReference type="NCBI Taxonomy" id="29760"/>
    <lineage>
        <taxon>Eukaryota</taxon>
        <taxon>Viridiplantae</taxon>
        <taxon>Streptophyta</taxon>
        <taxon>Embryophyta</taxon>
        <taxon>Tracheophyta</taxon>
        <taxon>Spermatophyta</taxon>
        <taxon>Magnoliopsida</taxon>
        <taxon>eudicotyledons</taxon>
        <taxon>Gunneridae</taxon>
        <taxon>Pentapetalae</taxon>
        <taxon>rosids</taxon>
        <taxon>Vitales</taxon>
        <taxon>Vitaceae</taxon>
        <taxon>Viteae</taxon>
        <taxon>Vitis</taxon>
    </lineage>
</organism>
<sequence length="242" mass="26919">MWRTLQKQTGEQNQGKDTPFQGAKISHDARCEFLVQRGNFAHLNKVRKFSHRAKSLLAHECHFRTPQAKFSHRAKQGAKFSHSAKLSAKCDKVRILSPKCHFRHQSKPRTEKTTRAPAESSGIPKPPPPFRPCKDRGGLSASPSSPTPRPHQSTMEAPLRHLFRTRPFPHLGGTPSQRRYPTRRPPTEPVPPADQARGLLLGPEENQVLGSWRAIPCASAEPPTEELSDSCGIPPRPLSGVP</sequence>
<comment type="caution">
    <text evidence="2">The sequence shown here is derived from an EMBL/GenBank/DDBJ whole genome shotgun (WGS) entry which is preliminary data.</text>
</comment>